<name>A0A1A7P0Y9_9PAST</name>
<evidence type="ECO:0000256" key="1">
    <source>
        <dbReference type="SAM" id="Phobius"/>
    </source>
</evidence>
<dbReference type="PATRIC" id="fig|750.21.peg.1313"/>
<protein>
    <submittedName>
        <fullName evidence="2">Uncharacterized protein</fullName>
    </submittedName>
</protein>
<sequence length="551" mass="62790">MTSIATSKPEFDWAGELEKTVVNSLVTTFGLDFLLFEDKRGGDVDTINNVRRGVYATEEAKSAYENREAYDSHAYHSDKRYIKKGREDKNLQKQGKLDDAYREGEKLDNRKETQLDHTISGKEISDDAGRVLAGLNGVDLANQESNLNSTHWYVNNLKRDHSVEKFINEIAPAKSAELAKLIQKQEQELAKMPTSTPQERHKKRLAQDELNKNKEKKKVIDDVLENKEKIIEADKEARKEYNKKINLTYYTSSTFFKSTAIAAGKKGLQMGARQALGLILAEVWFELRERIPEIYQELKQNFTIVKFLEKIAVSLENIFNRVKERFKDIISSFKDGLFAGALSSISTTVMNIFLVSEKMVIKLLREMWNSIVSAIKLIAFNPENLNTKELFKSVLKLLSAGLATVLGTMLNAHLVSMLVFPMGDLISAFLSALATGVMTLAFGYFIENGVSLKNIWNMINSYKTKYELMVEHMQEINAELDRYLLRWAEIEFNLNPDEIMIFADSLEACNSELERSFVLKQEIERRNIDLPFELGNVESGRAWLASLVKNG</sequence>
<keyword evidence="1" id="KW-0812">Transmembrane</keyword>
<proteinExistence type="predicted"/>
<comment type="caution">
    <text evidence="2">The sequence shown here is derived from an EMBL/GenBank/DDBJ whole genome shotgun (WGS) entry which is preliminary data.</text>
</comment>
<dbReference type="EMBL" id="JTJO01000028">
    <property type="protein sequence ID" value="OBW98607.1"/>
    <property type="molecule type" value="Genomic_DNA"/>
</dbReference>
<gene>
    <name evidence="2" type="ORF">QV03_06110</name>
</gene>
<dbReference type="RefSeq" id="WP_065232254.1">
    <property type="nucleotide sequence ID" value="NZ_JTJN01000032.1"/>
</dbReference>
<dbReference type="Proteomes" id="UP000092643">
    <property type="component" value="Unassembled WGS sequence"/>
</dbReference>
<feature type="transmembrane region" description="Helical" evidence="1">
    <location>
        <begin position="397"/>
        <end position="420"/>
    </location>
</feature>
<accession>A0A1A7P0Y9</accession>
<keyword evidence="1" id="KW-0472">Membrane</keyword>
<feature type="transmembrane region" description="Helical" evidence="1">
    <location>
        <begin position="336"/>
        <end position="355"/>
    </location>
</feature>
<evidence type="ECO:0000313" key="2">
    <source>
        <dbReference type="EMBL" id="OBW98607.1"/>
    </source>
</evidence>
<keyword evidence="1" id="KW-1133">Transmembrane helix</keyword>
<organism evidence="2 3">
    <name type="scientific">Gallibacterium anatis</name>
    <dbReference type="NCBI Taxonomy" id="750"/>
    <lineage>
        <taxon>Bacteria</taxon>
        <taxon>Pseudomonadati</taxon>
        <taxon>Pseudomonadota</taxon>
        <taxon>Gammaproteobacteria</taxon>
        <taxon>Pasteurellales</taxon>
        <taxon>Pasteurellaceae</taxon>
        <taxon>Gallibacterium</taxon>
    </lineage>
</organism>
<dbReference type="AlphaFoldDB" id="A0A1A7P0Y9"/>
<dbReference type="OrthoDB" id="3239452at2"/>
<reference evidence="2 3" key="1">
    <citation type="submission" date="2014-11" db="EMBL/GenBank/DDBJ databases">
        <title>Pan-genome of Gallibacterium spp.</title>
        <authorList>
            <person name="Kudirkiene E."/>
            <person name="Bojesen A.M."/>
        </authorList>
    </citation>
    <scope>NUCLEOTIDE SEQUENCE [LARGE SCALE GENOMIC DNA]</scope>
    <source>
        <strain evidence="2 3">F 279</strain>
    </source>
</reference>
<feature type="transmembrane region" description="Helical" evidence="1">
    <location>
        <begin position="426"/>
        <end position="446"/>
    </location>
</feature>
<evidence type="ECO:0000313" key="3">
    <source>
        <dbReference type="Proteomes" id="UP000092643"/>
    </source>
</evidence>